<name>A0A518DZ22_9BACT</name>
<dbReference type="SMART" id="SM00710">
    <property type="entry name" value="PbH1"/>
    <property type="match status" value="6"/>
</dbReference>
<dbReference type="OrthoDB" id="248604at2"/>
<dbReference type="GO" id="GO:0016829">
    <property type="term" value="F:lyase activity"/>
    <property type="evidence" value="ECO:0007669"/>
    <property type="project" value="UniProtKB-KW"/>
</dbReference>
<evidence type="ECO:0000259" key="1">
    <source>
        <dbReference type="Pfam" id="PF12708"/>
    </source>
</evidence>
<evidence type="ECO:0000313" key="4">
    <source>
        <dbReference type="Proteomes" id="UP000317648"/>
    </source>
</evidence>
<dbReference type="KEGG" id="lcre:Pla8534_48770"/>
<evidence type="ECO:0000259" key="2">
    <source>
        <dbReference type="Pfam" id="PF13229"/>
    </source>
</evidence>
<feature type="domain" description="Rhamnogalacturonase A/B/Epimerase-like pectate lyase" evidence="1">
    <location>
        <begin position="3"/>
        <end position="46"/>
    </location>
</feature>
<dbReference type="InterPro" id="IPR024535">
    <property type="entry name" value="RHGA/B-epi-like_pectate_lyase"/>
</dbReference>
<gene>
    <name evidence="3" type="ORF">Pla8534_48770</name>
</gene>
<dbReference type="AlphaFoldDB" id="A0A518DZ22"/>
<dbReference type="Gene3D" id="2.160.20.10">
    <property type="entry name" value="Single-stranded right-handed beta-helix, Pectin lyase-like"/>
    <property type="match status" value="2"/>
</dbReference>
<keyword evidence="3" id="KW-0456">Lyase</keyword>
<dbReference type="Proteomes" id="UP000317648">
    <property type="component" value="Chromosome"/>
</dbReference>
<dbReference type="Pfam" id="PF12708">
    <property type="entry name" value="Pect-lyase_RHGA_epim"/>
    <property type="match status" value="1"/>
</dbReference>
<sequence length="467" mass="50021">MSDVRDFGAVGDGQADDSDAIEHAIADGDGVITFPRGEYRITRTITVDLAKVGRTSINGSGGVAKLIMNGPGPALRLLGTHSNTADPTGFRPAEWRRERMPTLDGIEIQGAHEEADGVQIEGVMQATLTGVLIRQVRTAVHVSQRARNLIISHCHFYHNTGIGVHFDNLNLHQANITGSHISYNRLGGVRIENSEIRNLQITGNDIEYNNNRTFKVPGADDVATAEIYIDVGEKGSVREGTISSNTLQATYSPNGCNIRFIGRPDEHSRTTGMWSISGNVIGSQAINVHMTSARGVTIEGNHIYSGHVRNVLLEDCGNVVFGGNCLTHNPDYTTSKQSTGIRAVDCTGLTLSGLLVQDAESPDAETPAAQTIPRQGLLELIRCRRVNLSGSQLLEGAPHGAYLEDCSDTLITGCTILDGRTNKQMQSAIRWVGSGSGNMIAASRIGSGRSGAIVAPDHVRQSDNLLD</sequence>
<keyword evidence="4" id="KW-1185">Reference proteome</keyword>
<reference evidence="3 4" key="1">
    <citation type="submission" date="2019-02" db="EMBL/GenBank/DDBJ databases">
        <title>Deep-cultivation of Planctomycetes and their phenomic and genomic characterization uncovers novel biology.</title>
        <authorList>
            <person name="Wiegand S."/>
            <person name="Jogler M."/>
            <person name="Boedeker C."/>
            <person name="Pinto D."/>
            <person name="Vollmers J."/>
            <person name="Rivas-Marin E."/>
            <person name="Kohn T."/>
            <person name="Peeters S.H."/>
            <person name="Heuer A."/>
            <person name="Rast P."/>
            <person name="Oberbeckmann S."/>
            <person name="Bunk B."/>
            <person name="Jeske O."/>
            <person name="Meyerdierks A."/>
            <person name="Storesund J.E."/>
            <person name="Kallscheuer N."/>
            <person name="Luecker S."/>
            <person name="Lage O.M."/>
            <person name="Pohl T."/>
            <person name="Merkel B.J."/>
            <person name="Hornburger P."/>
            <person name="Mueller R.-W."/>
            <person name="Bruemmer F."/>
            <person name="Labrenz M."/>
            <person name="Spormann A.M."/>
            <person name="Op den Camp H."/>
            <person name="Overmann J."/>
            <person name="Amann R."/>
            <person name="Jetten M.S.M."/>
            <person name="Mascher T."/>
            <person name="Medema M.H."/>
            <person name="Devos D.P."/>
            <person name="Kaster A.-K."/>
            <person name="Ovreas L."/>
            <person name="Rohde M."/>
            <person name="Galperin M.Y."/>
            <person name="Jogler C."/>
        </authorList>
    </citation>
    <scope>NUCLEOTIDE SEQUENCE [LARGE SCALE GENOMIC DNA]</scope>
    <source>
        <strain evidence="3 4">Pla85_3_4</strain>
    </source>
</reference>
<evidence type="ECO:0000313" key="3">
    <source>
        <dbReference type="EMBL" id="QDU97051.1"/>
    </source>
</evidence>
<accession>A0A518DZ22</accession>
<dbReference type="EMBL" id="CP036433">
    <property type="protein sequence ID" value="QDU97051.1"/>
    <property type="molecule type" value="Genomic_DNA"/>
</dbReference>
<protein>
    <submittedName>
        <fullName evidence="3">Pectate lyase superfamily protein</fullName>
    </submittedName>
</protein>
<organism evidence="3 4">
    <name type="scientific">Lignipirellula cremea</name>
    <dbReference type="NCBI Taxonomy" id="2528010"/>
    <lineage>
        <taxon>Bacteria</taxon>
        <taxon>Pseudomonadati</taxon>
        <taxon>Planctomycetota</taxon>
        <taxon>Planctomycetia</taxon>
        <taxon>Pirellulales</taxon>
        <taxon>Pirellulaceae</taxon>
        <taxon>Lignipirellula</taxon>
    </lineage>
</organism>
<dbReference type="Pfam" id="PF13229">
    <property type="entry name" value="Beta_helix"/>
    <property type="match status" value="1"/>
</dbReference>
<dbReference type="SUPFAM" id="SSF51126">
    <property type="entry name" value="Pectin lyase-like"/>
    <property type="match status" value="1"/>
</dbReference>
<dbReference type="RefSeq" id="WP_145055851.1">
    <property type="nucleotide sequence ID" value="NZ_CP036433.1"/>
</dbReference>
<proteinExistence type="predicted"/>
<feature type="domain" description="Right handed beta helix" evidence="2">
    <location>
        <begin position="113"/>
        <end position="215"/>
    </location>
</feature>
<dbReference type="InterPro" id="IPR006626">
    <property type="entry name" value="PbH1"/>
</dbReference>
<dbReference type="InterPro" id="IPR011050">
    <property type="entry name" value="Pectin_lyase_fold/virulence"/>
</dbReference>
<dbReference type="InterPro" id="IPR039448">
    <property type="entry name" value="Beta_helix"/>
</dbReference>
<dbReference type="InterPro" id="IPR012334">
    <property type="entry name" value="Pectin_lyas_fold"/>
</dbReference>